<dbReference type="Proteomes" id="UP000053240">
    <property type="component" value="Unassembled WGS sequence"/>
</dbReference>
<feature type="compositionally biased region" description="Basic and acidic residues" evidence="1">
    <location>
        <begin position="11"/>
        <end position="45"/>
    </location>
</feature>
<evidence type="ECO:0000313" key="2">
    <source>
        <dbReference type="EMBL" id="KPJ09789.1"/>
    </source>
</evidence>
<reference evidence="2 3" key="1">
    <citation type="journal article" date="2015" name="Nat. Commun.">
        <title>Outbred genome sequencing and CRISPR/Cas9 gene editing in butterflies.</title>
        <authorList>
            <person name="Li X."/>
            <person name="Fan D."/>
            <person name="Zhang W."/>
            <person name="Liu G."/>
            <person name="Zhang L."/>
            <person name="Zhao L."/>
            <person name="Fang X."/>
            <person name="Chen L."/>
            <person name="Dong Y."/>
            <person name="Chen Y."/>
            <person name="Ding Y."/>
            <person name="Zhao R."/>
            <person name="Feng M."/>
            <person name="Zhu Y."/>
            <person name="Feng Y."/>
            <person name="Jiang X."/>
            <person name="Zhu D."/>
            <person name="Xiang H."/>
            <person name="Feng X."/>
            <person name="Li S."/>
            <person name="Wang J."/>
            <person name="Zhang G."/>
            <person name="Kronforst M.R."/>
            <person name="Wang W."/>
        </authorList>
    </citation>
    <scope>NUCLEOTIDE SEQUENCE [LARGE SCALE GENOMIC DNA]</scope>
    <source>
        <strain evidence="2">Ya'a_city_454_Pm</strain>
        <tissue evidence="2">Whole body</tissue>
    </source>
</reference>
<evidence type="ECO:0000256" key="1">
    <source>
        <dbReference type="SAM" id="MobiDB-lite"/>
    </source>
</evidence>
<dbReference type="EMBL" id="KQ461073">
    <property type="protein sequence ID" value="KPJ09789.1"/>
    <property type="molecule type" value="Genomic_DNA"/>
</dbReference>
<dbReference type="AlphaFoldDB" id="A0A194QWV7"/>
<name>A0A194QWV7_PAPMA</name>
<feature type="compositionally biased region" description="Basic residues" evidence="1">
    <location>
        <begin position="1"/>
        <end position="10"/>
    </location>
</feature>
<proteinExistence type="predicted"/>
<organism evidence="2 3">
    <name type="scientific">Papilio machaon</name>
    <name type="common">Old World swallowtail butterfly</name>
    <dbReference type="NCBI Taxonomy" id="76193"/>
    <lineage>
        <taxon>Eukaryota</taxon>
        <taxon>Metazoa</taxon>
        <taxon>Ecdysozoa</taxon>
        <taxon>Arthropoda</taxon>
        <taxon>Hexapoda</taxon>
        <taxon>Insecta</taxon>
        <taxon>Pterygota</taxon>
        <taxon>Neoptera</taxon>
        <taxon>Endopterygota</taxon>
        <taxon>Lepidoptera</taxon>
        <taxon>Glossata</taxon>
        <taxon>Ditrysia</taxon>
        <taxon>Papilionoidea</taxon>
        <taxon>Papilionidae</taxon>
        <taxon>Papilioninae</taxon>
        <taxon>Papilio</taxon>
    </lineage>
</organism>
<gene>
    <name evidence="2" type="ORF">RR48_13423</name>
</gene>
<sequence>MSPKRKKTKVSGKEGGEMKRTSEKDVDNQNKPSNSEKQETKKTTEEELRALKRKNFVKACEQPNINQIPSYAEESFQIEIKSGTWCEALEVCFICLTPDQYLSANVLKNIVEIMLNAHDDPDEDFTVSYLLEKCQQVLSQQFSTHPPCLMKTIRKCYNDFLTSSMDRKENTFTNRDKFEYNKGVVKYCMNRLEYELSLESNDEPLVNEYEITPEEMKDSVKGLHWQKQKLELYETLKREDRIYRIMAVLESVIELLQFDLVIWHSRYSNNTGCHIMRSHRPLMAFVLWSDNILFTGAVNNNCRQVLRIFSYMVHLSYPEEHIRIITMWLNSIIQTFYICENNSNSDYPNTGKYCNAFAKEFYKIISGLPHDSVLKILQRVQPTYMQNILGTLHLQSTIPTTKDNILEILIEFLENSQWTKYPKNNINLEMFVDSSLKIRKVKSMSNYLSKILHKIRKENLPVPNNPYPKFDPNFLKDPCVIDQSYIVFALYITLNAYLDAYSVQHVQNMLDSLNDSLSRGHIDKNEPSSEFCTYNVTVPFIKHYRSIYTLLKQLIITFQKLKNNGTLPSTFKVFEKIDFLAALVNFS</sequence>
<feature type="region of interest" description="Disordered" evidence="1">
    <location>
        <begin position="1"/>
        <end position="45"/>
    </location>
</feature>
<protein>
    <submittedName>
        <fullName evidence="2">Uncharacterized protein</fullName>
    </submittedName>
</protein>
<dbReference type="InParanoid" id="A0A194QWV7"/>
<keyword evidence="3" id="KW-1185">Reference proteome</keyword>
<accession>A0A194QWV7</accession>
<evidence type="ECO:0000313" key="3">
    <source>
        <dbReference type="Proteomes" id="UP000053240"/>
    </source>
</evidence>